<comment type="caution">
    <text evidence="5">The sequence shown here is derived from an EMBL/GenBank/DDBJ whole genome shotgun (WGS) entry which is preliminary data.</text>
</comment>
<evidence type="ECO:0000256" key="3">
    <source>
        <dbReference type="ARBA" id="ARBA00023295"/>
    </source>
</evidence>
<keyword evidence="3" id="KW-0326">Glycosidase</keyword>
<sequence length="60" mass="6406">MQIVTSSGPWKRKLFNGLAQIILQSTKEAGEVTLKATAKGLKPAVLKVKTTAVQARPSVD</sequence>
<keyword evidence="2" id="KW-0378">Hydrolase</keyword>
<dbReference type="InterPro" id="IPR040605">
    <property type="entry name" value="Glyco_hydro2_dom5"/>
</dbReference>
<dbReference type="Gene3D" id="2.60.40.10">
    <property type="entry name" value="Immunoglobulins"/>
    <property type="match status" value="1"/>
</dbReference>
<name>A0ABR6VW57_9BACT</name>
<feature type="domain" description="Glycoside hydrolase family 2" evidence="4">
    <location>
        <begin position="11"/>
        <end position="46"/>
    </location>
</feature>
<protein>
    <recommendedName>
        <fullName evidence="4">Glycoside hydrolase family 2 domain-containing protein</fullName>
    </recommendedName>
</protein>
<reference evidence="5 6" key="1">
    <citation type="journal article" date="2019" name="Int. J. Syst. Evol. Microbiol.">
        <title>Rufibacter sediminis sp. nov., isolated from freshwater lake sediment.</title>
        <authorList>
            <person name="Qu J.H."/>
            <person name="Zhang L.J."/>
            <person name="Fu Y.H."/>
            <person name="Li H.F."/>
        </authorList>
    </citation>
    <scope>NUCLEOTIDE SEQUENCE [LARGE SCALE GENOMIC DNA]</scope>
    <source>
        <strain evidence="5 6">H-1</strain>
    </source>
</reference>
<comment type="similarity">
    <text evidence="1">Belongs to the glycosyl hydrolase 2 family.</text>
</comment>
<evidence type="ECO:0000313" key="6">
    <source>
        <dbReference type="Proteomes" id="UP000659698"/>
    </source>
</evidence>
<evidence type="ECO:0000256" key="1">
    <source>
        <dbReference type="ARBA" id="ARBA00007401"/>
    </source>
</evidence>
<evidence type="ECO:0000256" key="2">
    <source>
        <dbReference type="ARBA" id="ARBA00022801"/>
    </source>
</evidence>
<dbReference type="InterPro" id="IPR013783">
    <property type="entry name" value="Ig-like_fold"/>
</dbReference>
<dbReference type="Proteomes" id="UP000659698">
    <property type="component" value="Unassembled WGS sequence"/>
</dbReference>
<gene>
    <name evidence="5" type="ORF">H7U12_17100</name>
</gene>
<keyword evidence="6" id="KW-1185">Reference proteome</keyword>
<evidence type="ECO:0000259" key="4">
    <source>
        <dbReference type="Pfam" id="PF18565"/>
    </source>
</evidence>
<accession>A0ABR6VW57</accession>
<dbReference type="Pfam" id="PF18565">
    <property type="entry name" value="Glyco_hydro2_C5"/>
    <property type="match status" value="1"/>
</dbReference>
<evidence type="ECO:0000313" key="5">
    <source>
        <dbReference type="EMBL" id="MBC3541415.1"/>
    </source>
</evidence>
<organism evidence="5 6">
    <name type="scientific">Rufibacter sediminis</name>
    <dbReference type="NCBI Taxonomy" id="2762756"/>
    <lineage>
        <taxon>Bacteria</taxon>
        <taxon>Pseudomonadati</taxon>
        <taxon>Bacteroidota</taxon>
        <taxon>Cytophagia</taxon>
        <taxon>Cytophagales</taxon>
        <taxon>Hymenobacteraceae</taxon>
        <taxon>Rufibacter</taxon>
    </lineage>
</organism>
<dbReference type="EMBL" id="JACOAF010000041">
    <property type="protein sequence ID" value="MBC3541415.1"/>
    <property type="molecule type" value="Genomic_DNA"/>
</dbReference>
<proteinExistence type="inferred from homology"/>